<dbReference type="EMBL" id="RWGY01000013">
    <property type="protein sequence ID" value="TVU26843.1"/>
    <property type="molecule type" value="Genomic_DNA"/>
</dbReference>
<feature type="compositionally biased region" description="Basic and acidic residues" evidence="1">
    <location>
        <begin position="128"/>
        <end position="139"/>
    </location>
</feature>
<evidence type="ECO:0000313" key="3">
    <source>
        <dbReference type="Proteomes" id="UP000324897"/>
    </source>
</evidence>
<protein>
    <submittedName>
        <fullName evidence="2">Uncharacterized protein</fullName>
    </submittedName>
</protein>
<organism evidence="2 3">
    <name type="scientific">Eragrostis curvula</name>
    <name type="common">weeping love grass</name>
    <dbReference type="NCBI Taxonomy" id="38414"/>
    <lineage>
        <taxon>Eukaryota</taxon>
        <taxon>Viridiplantae</taxon>
        <taxon>Streptophyta</taxon>
        <taxon>Embryophyta</taxon>
        <taxon>Tracheophyta</taxon>
        <taxon>Spermatophyta</taxon>
        <taxon>Magnoliopsida</taxon>
        <taxon>Liliopsida</taxon>
        <taxon>Poales</taxon>
        <taxon>Poaceae</taxon>
        <taxon>PACMAD clade</taxon>
        <taxon>Chloridoideae</taxon>
        <taxon>Eragrostideae</taxon>
        <taxon>Eragrostidinae</taxon>
        <taxon>Eragrostis</taxon>
    </lineage>
</organism>
<sequence>MGSIAEVDPKNIVKASFEEIPENVRKKFEEIKKIREEQELHELLSCFKKDRQGAVTQVKDYVPPSFAEKPPDNRGKSNNKVKPSFEELLAKYKRLQRQNRQTSEAKDSRSSSKYSEQPSSHQPQVGQKDARVQDWDFGA</sequence>
<evidence type="ECO:0000256" key="1">
    <source>
        <dbReference type="SAM" id="MobiDB-lite"/>
    </source>
</evidence>
<keyword evidence="3" id="KW-1185">Reference proteome</keyword>
<dbReference type="Gramene" id="TVU26843">
    <property type="protein sequence ID" value="TVU26843"/>
    <property type="gene ID" value="EJB05_29408"/>
</dbReference>
<accession>A0A5J9USU3</accession>
<comment type="caution">
    <text evidence="2">The sequence shown here is derived from an EMBL/GenBank/DDBJ whole genome shotgun (WGS) entry which is preliminary data.</text>
</comment>
<proteinExistence type="predicted"/>
<dbReference type="Proteomes" id="UP000324897">
    <property type="component" value="Chromosome 2"/>
</dbReference>
<feature type="compositionally biased region" description="Polar residues" evidence="1">
    <location>
        <begin position="111"/>
        <end position="125"/>
    </location>
</feature>
<feature type="region of interest" description="Disordered" evidence="1">
    <location>
        <begin position="61"/>
        <end position="139"/>
    </location>
</feature>
<feature type="non-terminal residue" evidence="2">
    <location>
        <position position="1"/>
    </location>
</feature>
<evidence type="ECO:0000313" key="2">
    <source>
        <dbReference type="EMBL" id="TVU26843.1"/>
    </source>
</evidence>
<reference evidence="2 3" key="1">
    <citation type="journal article" date="2019" name="Sci. Rep.">
        <title>A high-quality genome of Eragrostis curvula grass provides insights into Poaceae evolution and supports new strategies to enhance forage quality.</title>
        <authorList>
            <person name="Carballo J."/>
            <person name="Santos B.A.C.M."/>
            <person name="Zappacosta D."/>
            <person name="Garbus I."/>
            <person name="Selva J.P."/>
            <person name="Gallo C.A."/>
            <person name="Diaz A."/>
            <person name="Albertini E."/>
            <person name="Caccamo M."/>
            <person name="Echenique V."/>
        </authorList>
    </citation>
    <scope>NUCLEOTIDE SEQUENCE [LARGE SCALE GENOMIC DNA]</scope>
    <source>
        <strain evidence="3">cv. Victoria</strain>
        <tissue evidence="2">Leaf</tissue>
    </source>
</reference>
<name>A0A5J9USU3_9POAL</name>
<gene>
    <name evidence="2" type="ORF">EJB05_29408</name>
</gene>
<dbReference type="AlphaFoldDB" id="A0A5J9USU3"/>